<dbReference type="Gene3D" id="2.60.40.1610">
    <property type="entry name" value="Domain of unknown function DUF1254"/>
    <property type="match status" value="1"/>
</dbReference>
<dbReference type="AlphaFoldDB" id="A0A2I2KNJ9"/>
<dbReference type="InterPro" id="IPR037049">
    <property type="entry name" value="DUF1214_C_sf"/>
</dbReference>
<dbReference type="InterPro" id="IPR037050">
    <property type="entry name" value="DUF1254_sf"/>
</dbReference>
<feature type="domain" description="DUF1254" evidence="2">
    <location>
        <begin position="44"/>
        <end position="170"/>
    </location>
</feature>
<reference evidence="3 4" key="1">
    <citation type="submission" date="2017-06" db="EMBL/GenBank/DDBJ databases">
        <authorList>
            <person name="Kim H.J."/>
            <person name="Triplett B.A."/>
        </authorList>
    </citation>
    <scope>NUCLEOTIDE SEQUENCE [LARGE SCALE GENOMIC DNA]</scope>
    <source>
        <strain evidence="3">FRACA_ARgP5</strain>
    </source>
</reference>
<dbReference type="Proteomes" id="UP000234331">
    <property type="component" value="Unassembled WGS sequence"/>
</dbReference>
<keyword evidence="4" id="KW-1185">Reference proteome</keyword>
<protein>
    <recommendedName>
        <fullName evidence="5">DUF1254 domain-containing protein</fullName>
    </recommendedName>
</protein>
<organism evidence="3 4">
    <name type="scientific">Frankia canadensis</name>
    <dbReference type="NCBI Taxonomy" id="1836972"/>
    <lineage>
        <taxon>Bacteria</taxon>
        <taxon>Bacillati</taxon>
        <taxon>Actinomycetota</taxon>
        <taxon>Actinomycetes</taxon>
        <taxon>Frankiales</taxon>
        <taxon>Frankiaceae</taxon>
        <taxon>Frankia</taxon>
    </lineage>
</organism>
<gene>
    <name evidence="3" type="ORF">FRACA_180007</name>
</gene>
<sequence>MRASDHRFGLAAEAYIFGYPLVSSVRLQTRLAVDGVGTAAGRGFNSFYHQRELPGPNSEFVNVDGDLLSSMAQVDLTPGPFVLHVPDVGDRYFLLMFVDAWRNTFSYLGSGSGGGGGSYVLVPPGWPGRTPPTMTRIDAPTRLLTVLGRIGLADPREAAEVYRLQNGLHLHALDPDARLAEGPPERSKSVCDDLRFWEELRIWLRAFPPPPAEFDHARRYAPLGIFEDPSPYVDPDPSLTWSLRGGLRAGRDGLERLAQVGRAQRNGWSSAPHALDFNLDFLGPGTRDEPAWRMVDREQARIARAMAARSPFGPTHGYQSVHATCLVDGEGRRLTGAHRYTMDLAPPPAAMSWTLTMYDAPGYYLVDNPLSRYWLGSRTDGLRVRRDGSVRVLIQCDPPAAGADEEEQANWLPAAPGDFRPMLRLDCPAPETLERDIAPPSIQRID</sequence>
<dbReference type="EMBL" id="FZMO01000090">
    <property type="protein sequence ID" value="SNQ47243.1"/>
    <property type="molecule type" value="Genomic_DNA"/>
</dbReference>
<dbReference type="RefSeq" id="WP_101831135.1">
    <property type="nucleotide sequence ID" value="NZ_FZMO01000090.1"/>
</dbReference>
<evidence type="ECO:0000313" key="3">
    <source>
        <dbReference type="EMBL" id="SNQ47243.1"/>
    </source>
</evidence>
<dbReference type="Gene3D" id="2.60.120.600">
    <property type="entry name" value="Domain of unknown function DUF1214, C-terminal domain"/>
    <property type="match status" value="1"/>
</dbReference>
<name>A0A2I2KNJ9_9ACTN</name>
<dbReference type="OrthoDB" id="40820at2"/>
<dbReference type="InterPro" id="IPR010621">
    <property type="entry name" value="DUF1214"/>
</dbReference>
<evidence type="ECO:0008006" key="5">
    <source>
        <dbReference type="Google" id="ProtNLM"/>
    </source>
</evidence>
<dbReference type="SUPFAM" id="SSF160935">
    <property type="entry name" value="VPA0735-like"/>
    <property type="match status" value="1"/>
</dbReference>
<dbReference type="PANTHER" id="PTHR36509:SF2">
    <property type="entry name" value="BLL3101 PROTEIN"/>
    <property type="match status" value="1"/>
</dbReference>
<dbReference type="PANTHER" id="PTHR36509">
    <property type="entry name" value="BLL3101 PROTEIN"/>
    <property type="match status" value="1"/>
</dbReference>
<evidence type="ECO:0000259" key="1">
    <source>
        <dbReference type="Pfam" id="PF06742"/>
    </source>
</evidence>
<feature type="domain" description="DUF1214" evidence="1">
    <location>
        <begin position="321"/>
        <end position="427"/>
    </location>
</feature>
<accession>A0A2I2KNJ9</accession>
<evidence type="ECO:0000313" key="4">
    <source>
        <dbReference type="Proteomes" id="UP000234331"/>
    </source>
</evidence>
<proteinExistence type="predicted"/>
<dbReference type="Pfam" id="PF06863">
    <property type="entry name" value="DUF1254"/>
    <property type="match status" value="1"/>
</dbReference>
<dbReference type="Pfam" id="PF06742">
    <property type="entry name" value="DUF1214"/>
    <property type="match status" value="1"/>
</dbReference>
<dbReference type="InterPro" id="IPR010679">
    <property type="entry name" value="DUF1254"/>
</dbReference>
<evidence type="ECO:0000259" key="2">
    <source>
        <dbReference type="Pfam" id="PF06863"/>
    </source>
</evidence>